<dbReference type="PIRSF" id="PIRSF016958">
    <property type="entry name" value="DUF858_MeTrfase_lik"/>
    <property type="match status" value="1"/>
</dbReference>
<dbReference type="Gene3D" id="3.40.50.150">
    <property type="entry name" value="Vaccinia Virus protein VP39"/>
    <property type="match status" value="1"/>
</dbReference>
<comment type="catalytic activity">
    <reaction evidence="10">
        <text>N-terminal L-alanyl-L-prolyl-L-lysyl-[protein] + 3 S-adenosyl-L-methionine = N-terminal N,N,N-trimethyl-L-alanyl-L-prolyl-L-lysyl-[protein] + 3 S-adenosyl-L-homocysteine + 3 H(+)</text>
        <dbReference type="Rhea" id="RHEA:54712"/>
        <dbReference type="Rhea" id="RHEA-COMP:13785"/>
        <dbReference type="Rhea" id="RHEA-COMP:13971"/>
        <dbReference type="ChEBI" id="CHEBI:15378"/>
        <dbReference type="ChEBI" id="CHEBI:57856"/>
        <dbReference type="ChEBI" id="CHEBI:59789"/>
        <dbReference type="ChEBI" id="CHEBI:138057"/>
        <dbReference type="ChEBI" id="CHEBI:138315"/>
        <dbReference type="EC" id="2.1.1.244"/>
    </reaction>
</comment>
<dbReference type="SUPFAM" id="SSF53335">
    <property type="entry name" value="S-adenosyl-L-methionine-dependent methyltransferases"/>
    <property type="match status" value="1"/>
</dbReference>
<evidence type="ECO:0000256" key="10">
    <source>
        <dbReference type="ARBA" id="ARBA00048167"/>
    </source>
</evidence>
<name>F4R3W6_MELLP</name>
<dbReference type="GO" id="GO:0032259">
    <property type="term" value="P:methylation"/>
    <property type="evidence" value="ECO:0007669"/>
    <property type="project" value="UniProtKB-KW"/>
</dbReference>
<dbReference type="InterPro" id="IPR029063">
    <property type="entry name" value="SAM-dependent_MTases_sf"/>
</dbReference>
<evidence type="ECO:0000256" key="5">
    <source>
        <dbReference type="ARBA" id="ARBA00039112"/>
    </source>
</evidence>
<comment type="similarity">
    <text evidence="1">Belongs to the methyltransferase superfamily. NTM1 family.</text>
</comment>
<evidence type="ECO:0000256" key="7">
    <source>
        <dbReference type="ARBA" id="ARBA00043129"/>
    </source>
</evidence>
<evidence type="ECO:0000256" key="9">
    <source>
        <dbReference type="ARBA" id="ARBA00047885"/>
    </source>
</evidence>
<dbReference type="Proteomes" id="UP000001072">
    <property type="component" value="Unassembled WGS sequence"/>
</dbReference>
<feature type="binding site" evidence="11">
    <location>
        <position position="13"/>
    </location>
    <ligand>
        <name>S-adenosyl-L-methionine</name>
        <dbReference type="ChEBI" id="CHEBI:59789"/>
    </ligand>
</feature>
<comment type="catalytic activity">
    <reaction evidence="9">
        <text>N-terminal L-prolyl-L-prolyl-L-lysyl-[protein] + 2 S-adenosyl-L-methionine = N-terminal N,N-dimethyl-L-prolyl-L-prolyl-L-lysyl-[protein] + 2 S-adenosyl-L-homocysteine + 2 H(+)</text>
        <dbReference type="Rhea" id="RHEA:54736"/>
        <dbReference type="Rhea" id="RHEA-COMP:13787"/>
        <dbReference type="Rhea" id="RHEA-COMP:13974"/>
        <dbReference type="ChEBI" id="CHEBI:15378"/>
        <dbReference type="ChEBI" id="CHEBI:57856"/>
        <dbReference type="ChEBI" id="CHEBI:59789"/>
        <dbReference type="ChEBI" id="CHEBI:138059"/>
        <dbReference type="ChEBI" id="CHEBI:138318"/>
        <dbReference type="EC" id="2.1.1.244"/>
    </reaction>
</comment>
<keyword evidence="3" id="KW-0808">Transferase</keyword>
<protein>
    <recommendedName>
        <fullName evidence="6">Alpha N-terminal protein methyltransferase 1</fullName>
        <ecNumber evidence="5">2.1.1.244</ecNumber>
    </recommendedName>
    <alternativeName>
        <fullName evidence="7">X-Pro-Lys N-terminal protein methyltransferase 1</fullName>
    </alternativeName>
</protein>
<comment type="catalytic activity">
    <reaction evidence="8">
        <text>N-terminal L-seryl-L-prolyl-L-lysyl-[protein] + 3 S-adenosyl-L-methionine = N-terminal N,N,N-trimethyl-L-seryl-L-prolyl-L-lysyl-[protein] + 3 S-adenosyl-L-homocysteine + 3 H(+)</text>
        <dbReference type="Rhea" id="RHEA:54724"/>
        <dbReference type="Rhea" id="RHEA-COMP:13789"/>
        <dbReference type="Rhea" id="RHEA-COMP:13973"/>
        <dbReference type="ChEBI" id="CHEBI:15378"/>
        <dbReference type="ChEBI" id="CHEBI:57856"/>
        <dbReference type="ChEBI" id="CHEBI:59789"/>
        <dbReference type="ChEBI" id="CHEBI:138061"/>
        <dbReference type="ChEBI" id="CHEBI:138317"/>
        <dbReference type="EC" id="2.1.1.244"/>
    </reaction>
</comment>
<dbReference type="PANTHER" id="PTHR12753:SF0">
    <property type="entry name" value="ALPHA N-TERMINAL PROTEIN METHYLTRANSFERASE 1"/>
    <property type="match status" value="1"/>
</dbReference>
<dbReference type="Pfam" id="PF05891">
    <property type="entry name" value="Methyltransf_PK"/>
    <property type="match status" value="1"/>
</dbReference>
<dbReference type="GO" id="GO:0002181">
    <property type="term" value="P:cytoplasmic translation"/>
    <property type="evidence" value="ECO:0007669"/>
    <property type="project" value="EnsemblFungi"/>
</dbReference>
<keyword evidence="2" id="KW-0489">Methyltransferase</keyword>
<dbReference type="STRING" id="747676.F4R3W6"/>
<feature type="binding site" evidence="11">
    <location>
        <position position="8"/>
    </location>
    <ligand>
        <name>S-adenosyl-L-methionine</name>
        <dbReference type="ChEBI" id="CHEBI:59789"/>
    </ligand>
</feature>
<proteinExistence type="inferred from homology"/>
<keyword evidence="13" id="KW-1185">Reference proteome</keyword>
<dbReference type="InParanoid" id="F4R3W6"/>
<dbReference type="HOGENOM" id="CLU_055356_1_0_1"/>
<dbReference type="GO" id="GO:0005829">
    <property type="term" value="C:cytosol"/>
    <property type="evidence" value="ECO:0007669"/>
    <property type="project" value="EnsemblFungi"/>
</dbReference>
<dbReference type="OrthoDB" id="1298661at2759"/>
<evidence type="ECO:0000256" key="3">
    <source>
        <dbReference type="ARBA" id="ARBA00022679"/>
    </source>
</evidence>
<dbReference type="InterPro" id="IPR008576">
    <property type="entry name" value="MeTrfase_NTM1"/>
</dbReference>
<gene>
    <name evidence="12" type="ORF">MELLADRAFT_32182</name>
</gene>
<accession>F4R3W6</accession>
<feature type="non-terminal residue" evidence="12">
    <location>
        <position position="1"/>
    </location>
</feature>
<dbReference type="KEGG" id="mlr:MELLADRAFT_32182"/>
<dbReference type="EMBL" id="GL883090">
    <property type="protein sequence ID" value="EGG12691.1"/>
    <property type="molecule type" value="Genomic_DNA"/>
</dbReference>
<dbReference type="EC" id="2.1.1.244" evidence="5"/>
<evidence type="ECO:0000256" key="4">
    <source>
        <dbReference type="ARBA" id="ARBA00022691"/>
    </source>
</evidence>
<reference evidence="13" key="1">
    <citation type="journal article" date="2011" name="Proc. Natl. Acad. Sci. U.S.A.">
        <title>Obligate biotrophy features unraveled by the genomic analysis of rust fungi.</title>
        <authorList>
            <person name="Duplessis S."/>
            <person name="Cuomo C.A."/>
            <person name="Lin Y.-C."/>
            <person name="Aerts A."/>
            <person name="Tisserant E."/>
            <person name="Veneault-Fourrey C."/>
            <person name="Joly D.L."/>
            <person name="Hacquard S."/>
            <person name="Amselem J."/>
            <person name="Cantarel B.L."/>
            <person name="Chiu R."/>
            <person name="Coutinho P.M."/>
            <person name="Feau N."/>
            <person name="Field M."/>
            <person name="Frey P."/>
            <person name="Gelhaye E."/>
            <person name="Goldberg J."/>
            <person name="Grabherr M.G."/>
            <person name="Kodira C.D."/>
            <person name="Kohler A."/>
            <person name="Kuees U."/>
            <person name="Lindquist E.A."/>
            <person name="Lucas S.M."/>
            <person name="Mago R."/>
            <person name="Mauceli E."/>
            <person name="Morin E."/>
            <person name="Murat C."/>
            <person name="Pangilinan J.L."/>
            <person name="Park R."/>
            <person name="Pearson M."/>
            <person name="Quesneville H."/>
            <person name="Rouhier N."/>
            <person name="Sakthikumar S."/>
            <person name="Salamov A.A."/>
            <person name="Schmutz J."/>
            <person name="Selles B."/>
            <person name="Shapiro H."/>
            <person name="Tanguay P."/>
            <person name="Tuskan G.A."/>
            <person name="Henrissat B."/>
            <person name="Van de Peer Y."/>
            <person name="Rouze P."/>
            <person name="Ellis J.G."/>
            <person name="Dodds P.N."/>
            <person name="Schein J.E."/>
            <person name="Zhong S."/>
            <person name="Hamelin R.C."/>
            <person name="Grigoriev I.V."/>
            <person name="Szabo L.J."/>
            <person name="Martin F."/>
        </authorList>
    </citation>
    <scope>NUCLEOTIDE SEQUENCE [LARGE SCALE GENOMIC DNA]</scope>
    <source>
        <strain evidence="13">98AG31 / pathotype 3-4-7</strain>
    </source>
</reference>
<evidence type="ECO:0000256" key="1">
    <source>
        <dbReference type="ARBA" id="ARBA00009059"/>
    </source>
</evidence>
<evidence type="ECO:0000313" key="13">
    <source>
        <dbReference type="Proteomes" id="UP000001072"/>
    </source>
</evidence>
<dbReference type="VEuPathDB" id="FungiDB:MELLADRAFT_32182"/>
<evidence type="ECO:0000256" key="11">
    <source>
        <dbReference type="PIRSR" id="PIRSR016958-1"/>
    </source>
</evidence>
<dbReference type="RefSeq" id="XP_007403629.1">
    <property type="nucleotide sequence ID" value="XM_007403567.1"/>
</dbReference>
<keyword evidence="4 11" id="KW-0949">S-adenosyl-L-methionine</keyword>
<dbReference type="PANTHER" id="PTHR12753">
    <property type="entry name" value="AD-003 - RELATED"/>
    <property type="match status" value="1"/>
</dbReference>
<evidence type="ECO:0000256" key="2">
    <source>
        <dbReference type="ARBA" id="ARBA00022603"/>
    </source>
</evidence>
<dbReference type="GO" id="GO:0071885">
    <property type="term" value="F:N-terminal protein N-methyltransferase activity"/>
    <property type="evidence" value="ECO:0007669"/>
    <property type="project" value="UniProtKB-EC"/>
</dbReference>
<feature type="binding site" evidence="11">
    <location>
        <position position="76"/>
    </location>
    <ligand>
        <name>S-adenosyl-L-methionine</name>
        <dbReference type="ChEBI" id="CHEBI:59789"/>
    </ligand>
</feature>
<dbReference type="CDD" id="cd02440">
    <property type="entry name" value="AdoMet_MTases"/>
    <property type="match status" value="1"/>
</dbReference>
<evidence type="ECO:0000256" key="8">
    <source>
        <dbReference type="ARBA" id="ARBA00047306"/>
    </source>
</evidence>
<evidence type="ECO:0000256" key="6">
    <source>
        <dbReference type="ARBA" id="ARBA00039449"/>
    </source>
</evidence>
<organism evidence="13">
    <name type="scientific">Melampsora larici-populina (strain 98AG31 / pathotype 3-4-7)</name>
    <name type="common">Poplar leaf rust fungus</name>
    <dbReference type="NCBI Taxonomy" id="747676"/>
    <lineage>
        <taxon>Eukaryota</taxon>
        <taxon>Fungi</taxon>
        <taxon>Dikarya</taxon>
        <taxon>Basidiomycota</taxon>
        <taxon>Pucciniomycotina</taxon>
        <taxon>Pucciniomycetes</taxon>
        <taxon>Pucciniales</taxon>
        <taxon>Melampsoraceae</taxon>
        <taxon>Melampsora</taxon>
    </lineage>
</organism>
<dbReference type="eggNOG" id="KOG3178">
    <property type="taxonomic scope" value="Eukaryota"/>
</dbReference>
<feature type="binding site" evidence="11">
    <location>
        <begin position="60"/>
        <end position="61"/>
    </location>
    <ligand>
        <name>S-adenosyl-L-methionine</name>
        <dbReference type="ChEBI" id="CHEBI:59789"/>
    </ligand>
</feature>
<dbReference type="AlphaFoldDB" id="F4R3W6"/>
<dbReference type="FunCoup" id="F4R3W6">
    <property type="interactions" value="457"/>
</dbReference>
<evidence type="ECO:0000313" key="12">
    <source>
        <dbReference type="EMBL" id="EGG12691.1"/>
    </source>
</evidence>
<dbReference type="GeneID" id="18927176"/>
<sequence>KRRALDIGAGIGRVTRSVLLPVLGPTSLVDMVEPASGFVNAAQEASGQWKGKIQIWQMGIQEFWNQRNKYDVIWCQWVLGHLTDDEFIEFFSRASEELVGNDEGEPGLIVVKENVCEGEGCVYDEVDGSVTRSDAVFRKLFDLSGLVLVRQDVQLGFPSELFRVNLYALERPKSITKNHQSLK</sequence>